<dbReference type="InterPro" id="IPR023393">
    <property type="entry name" value="START-like_dom_sf"/>
</dbReference>
<protein>
    <recommendedName>
        <fullName evidence="1">Phosphatidylinositol transfer protein N-terminal domain-containing protein</fullName>
    </recommendedName>
</protein>
<accession>D8M090</accession>
<dbReference type="InterPro" id="IPR001666">
    <property type="entry name" value="PI_transfer"/>
</dbReference>
<evidence type="ECO:0000313" key="3">
    <source>
        <dbReference type="Proteomes" id="UP000008312"/>
    </source>
</evidence>
<keyword evidence="3" id="KW-1185">Reference proteome</keyword>
<dbReference type="Gene3D" id="3.30.530.20">
    <property type="match status" value="1"/>
</dbReference>
<feature type="domain" description="Phosphatidylinositol transfer protein N-terminal" evidence="1">
    <location>
        <begin position="3"/>
        <end position="257"/>
    </location>
</feature>
<proteinExistence type="predicted"/>
<gene>
    <name evidence="2" type="ORF">GSBLH_T00001646001</name>
</gene>
<dbReference type="Proteomes" id="UP000008312">
    <property type="component" value="Unassembled WGS sequence"/>
</dbReference>
<dbReference type="OrthoDB" id="10053061at2759"/>
<dbReference type="GO" id="GO:0005548">
    <property type="term" value="F:phospholipid transporter activity"/>
    <property type="evidence" value="ECO:0007669"/>
    <property type="project" value="InterPro"/>
</dbReference>
<dbReference type="Pfam" id="PF02121">
    <property type="entry name" value="IP_trans"/>
    <property type="match status" value="1"/>
</dbReference>
<dbReference type="InParanoid" id="D8M090"/>
<evidence type="ECO:0000259" key="1">
    <source>
        <dbReference type="Pfam" id="PF02121"/>
    </source>
</evidence>
<dbReference type="RefSeq" id="XP_012895527.1">
    <property type="nucleotide sequence ID" value="XM_013040073.1"/>
</dbReference>
<reference evidence="2" key="1">
    <citation type="submission" date="2010-02" db="EMBL/GenBank/DDBJ databases">
        <title>Sequencing and annotation of the Blastocystis hominis genome.</title>
        <authorList>
            <person name="Wincker P."/>
        </authorList>
    </citation>
    <scope>NUCLEOTIDE SEQUENCE</scope>
    <source>
        <strain evidence="2">Singapore isolate B</strain>
    </source>
</reference>
<dbReference type="PANTHER" id="PTHR10658">
    <property type="entry name" value="PHOSPHATIDYLINOSITOL TRANSFER PROTEIN"/>
    <property type="match status" value="1"/>
</dbReference>
<dbReference type="AlphaFoldDB" id="D8M090"/>
<evidence type="ECO:0000313" key="2">
    <source>
        <dbReference type="EMBL" id="CBK21479.2"/>
    </source>
</evidence>
<organism evidence="2">
    <name type="scientific">Blastocystis hominis</name>
    <dbReference type="NCBI Taxonomy" id="12968"/>
    <lineage>
        <taxon>Eukaryota</taxon>
        <taxon>Sar</taxon>
        <taxon>Stramenopiles</taxon>
        <taxon>Bigyra</taxon>
        <taxon>Opalozoa</taxon>
        <taxon>Opalinata</taxon>
        <taxon>Blastocystidae</taxon>
        <taxon>Blastocystis</taxon>
    </lineage>
</organism>
<sequence>MKEEYICPMPFDVDTANIGLRWWACQALQNFTGDGEGVQWDVNEEFDNRDGHMGISTITGVEIPHEKGMYTRKIYRIYNHLPRAVTFFLSKDLLTFTEESWLFGYERFSVWVNNVLDKKKFSIFIRFAVAPDNGCNPNYYHLDEKERKAVPTRFVNIGDRQVKAKSDEMIWTTKSEHFQLPDFDKPDWYQTCQPVSSLYRLFDINVNYFGLKTLVERMVLSAQYKGTFQLIRQLVTHCDGFYGWTMEQVVERETETQGKLLEKIHTPFSDEERDHFMNVLQE</sequence>
<dbReference type="PANTHER" id="PTHR10658:SF11">
    <property type="entry name" value="VIBRATOR, ISOFORM B"/>
    <property type="match status" value="1"/>
</dbReference>
<dbReference type="GeneID" id="24918880"/>
<dbReference type="SUPFAM" id="SSF55961">
    <property type="entry name" value="Bet v1-like"/>
    <property type="match status" value="1"/>
</dbReference>
<dbReference type="InterPro" id="IPR055261">
    <property type="entry name" value="PI_transfer_N"/>
</dbReference>
<name>D8M090_BLAHO</name>
<dbReference type="EMBL" id="FN668642">
    <property type="protein sequence ID" value="CBK21479.2"/>
    <property type="molecule type" value="Genomic_DNA"/>
</dbReference>